<dbReference type="Proteomes" id="UP000002066">
    <property type="component" value="Chromosome"/>
</dbReference>
<gene>
    <name evidence="1" type="ordered locus">Sfla_1069</name>
</gene>
<evidence type="ECO:0000313" key="2">
    <source>
        <dbReference type="Proteomes" id="UP000002066"/>
    </source>
</evidence>
<proteinExistence type="predicted"/>
<sequence length="80" mass="8526">MRTYSEGMVLTPRLPTHSGSVFLTQPAHPSAVEANEAIRALVDSRAGQDWTPMEAAEYEVLLIEWAAATQGIGSGVIEAA</sequence>
<name>A0A8D3WET4_STRFA</name>
<protein>
    <submittedName>
        <fullName evidence="1">Uncharacterized protein</fullName>
    </submittedName>
</protein>
<dbReference type="KEGG" id="sfa:Sfla_1069"/>
<organism evidence="1 2">
    <name type="scientific">Streptomyces pratensis (strain ATCC 33331 / IAF-45CD)</name>
    <dbReference type="NCBI Taxonomy" id="591167"/>
    <lineage>
        <taxon>Bacteria</taxon>
        <taxon>Bacillati</taxon>
        <taxon>Actinomycetota</taxon>
        <taxon>Actinomycetes</taxon>
        <taxon>Kitasatosporales</taxon>
        <taxon>Streptomycetaceae</taxon>
        <taxon>Streptomyces</taxon>
    </lineage>
</organism>
<reference evidence="1 2" key="1">
    <citation type="submission" date="2011-01" db="EMBL/GenBank/DDBJ databases">
        <title>Complete sequence of chromosome of Streptomyces flavogriseus ATCC 33331.</title>
        <authorList>
            <consortium name="US DOE Joint Genome Institute"/>
            <person name="Lucas S."/>
            <person name="Copeland A."/>
            <person name="Lapidus A."/>
            <person name="Cheng J.-F."/>
            <person name="Goodwin L."/>
            <person name="Pitluck S."/>
            <person name="Davenport K."/>
            <person name="Detter J.C."/>
            <person name="Han C."/>
            <person name="Tapia R."/>
            <person name="Land M."/>
            <person name="Hauser L."/>
            <person name="Kyrpides N."/>
            <person name="Ivanova N."/>
            <person name="Ovchinnikova G."/>
            <person name="Pagani I."/>
            <person name="Brumm P."/>
            <person name="Mead D."/>
            <person name="Woyke T."/>
        </authorList>
    </citation>
    <scope>NUCLEOTIDE SEQUENCE [LARGE SCALE GENOMIC DNA]</scope>
    <source>
        <strain evidence="2">ATCC 33331 / IAF-45CD</strain>
    </source>
</reference>
<dbReference type="AlphaFoldDB" id="A0A8D3WET4"/>
<dbReference type="EMBL" id="CP002475">
    <property type="protein sequence ID" value="ADW02523.1"/>
    <property type="molecule type" value="Genomic_DNA"/>
</dbReference>
<accession>A0A8D3WET4</accession>
<evidence type="ECO:0000313" key="1">
    <source>
        <dbReference type="EMBL" id="ADW02523.1"/>
    </source>
</evidence>